<evidence type="ECO:0000313" key="1">
    <source>
        <dbReference type="EMBL" id="EPQ56686.1"/>
    </source>
</evidence>
<protein>
    <submittedName>
        <fullName evidence="1">Uncharacterized protein</fullName>
    </submittedName>
</protein>
<dbReference type="Proteomes" id="UP000030669">
    <property type="component" value="Unassembled WGS sequence"/>
</dbReference>
<proteinExistence type="predicted"/>
<dbReference type="GeneID" id="19303966"/>
<dbReference type="RefSeq" id="XP_007865374.1">
    <property type="nucleotide sequence ID" value="XM_007867183.1"/>
</dbReference>
<gene>
    <name evidence="1" type="ORF">GLOTRDRAFT_138348</name>
</gene>
<name>S7Q9U3_GLOTA</name>
<organism evidence="1 2">
    <name type="scientific">Gloeophyllum trabeum (strain ATCC 11539 / FP-39264 / Madison 617)</name>
    <name type="common">Brown rot fungus</name>
    <dbReference type="NCBI Taxonomy" id="670483"/>
    <lineage>
        <taxon>Eukaryota</taxon>
        <taxon>Fungi</taxon>
        <taxon>Dikarya</taxon>
        <taxon>Basidiomycota</taxon>
        <taxon>Agaricomycotina</taxon>
        <taxon>Agaricomycetes</taxon>
        <taxon>Gloeophyllales</taxon>
        <taxon>Gloeophyllaceae</taxon>
        <taxon>Gloeophyllum</taxon>
    </lineage>
</organism>
<evidence type="ECO:0000313" key="2">
    <source>
        <dbReference type="Proteomes" id="UP000030669"/>
    </source>
</evidence>
<accession>S7Q9U3</accession>
<keyword evidence="2" id="KW-1185">Reference proteome</keyword>
<dbReference type="KEGG" id="gtr:GLOTRDRAFT_138348"/>
<dbReference type="EMBL" id="KB469300">
    <property type="protein sequence ID" value="EPQ56686.1"/>
    <property type="molecule type" value="Genomic_DNA"/>
</dbReference>
<sequence>MPMSIPLSFLFLTPKRVPIAVAEHPYVLSEPEVEEEVDALGREWEWGGAGPDDTGRRKAKMRLTWGGLRLKRFTSVPTAAHGSRSKVAETPTSLVLEEDPYEGQDRPKIIPRLTFRLI</sequence>
<dbReference type="AlphaFoldDB" id="S7Q9U3"/>
<dbReference type="HOGENOM" id="CLU_2073412_0_0_1"/>
<dbReference type="OrthoDB" id="10490098at2759"/>
<reference evidence="1 2" key="1">
    <citation type="journal article" date="2012" name="Science">
        <title>The Paleozoic origin of enzymatic lignin decomposition reconstructed from 31 fungal genomes.</title>
        <authorList>
            <person name="Floudas D."/>
            <person name="Binder M."/>
            <person name="Riley R."/>
            <person name="Barry K."/>
            <person name="Blanchette R.A."/>
            <person name="Henrissat B."/>
            <person name="Martinez A.T."/>
            <person name="Otillar R."/>
            <person name="Spatafora J.W."/>
            <person name="Yadav J.S."/>
            <person name="Aerts A."/>
            <person name="Benoit I."/>
            <person name="Boyd A."/>
            <person name="Carlson A."/>
            <person name="Copeland A."/>
            <person name="Coutinho P.M."/>
            <person name="de Vries R.P."/>
            <person name="Ferreira P."/>
            <person name="Findley K."/>
            <person name="Foster B."/>
            <person name="Gaskell J."/>
            <person name="Glotzer D."/>
            <person name="Gorecki P."/>
            <person name="Heitman J."/>
            <person name="Hesse C."/>
            <person name="Hori C."/>
            <person name="Igarashi K."/>
            <person name="Jurgens J.A."/>
            <person name="Kallen N."/>
            <person name="Kersten P."/>
            <person name="Kohler A."/>
            <person name="Kuees U."/>
            <person name="Kumar T.K.A."/>
            <person name="Kuo A."/>
            <person name="LaButti K."/>
            <person name="Larrondo L.F."/>
            <person name="Lindquist E."/>
            <person name="Ling A."/>
            <person name="Lombard V."/>
            <person name="Lucas S."/>
            <person name="Lundell T."/>
            <person name="Martin R."/>
            <person name="McLaughlin D.J."/>
            <person name="Morgenstern I."/>
            <person name="Morin E."/>
            <person name="Murat C."/>
            <person name="Nagy L.G."/>
            <person name="Nolan M."/>
            <person name="Ohm R.A."/>
            <person name="Patyshakuliyeva A."/>
            <person name="Rokas A."/>
            <person name="Ruiz-Duenas F.J."/>
            <person name="Sabat G."/>
            <person name="Salamov A."/>
            <person name="Samejima M."/>
            <person name="Schmutz J."/>
            <person name="Slot J.C."/>
            <person name="St John F."/>
            <person name="Stenlid J."/>
            <person name="Sun H."/>
            <person name="Sun S."/>
            <person name="Syed K."/>
            <person name="Tsang A."/>
            <person name="Wiebenga A."/>
            <person name="Young D."/>
            <person name="Pisabarro A."/>
            <person name="Eastwood D.C."/>
            <person name="Martin F."/>
            <person name="Cullen D."/>
            <person name="Grigoriev I.V."/>
            <person name="Hibbett D.S."/>
        </authorList>
    </citation>
    <scope>NUCLEOTIDE SEQUENCE [LARGE SCALE GENOMIC DNA]</scope>
    <source>
        <strain evidence="1 2">ATCC 11539</strain>
    </source>
</reference>